<proteinExistence type="evidence at transcript level"/>
<organism evidence="7">
    <name type="scientific">Phallusia mammillata</name>
    <dbReference type="NCBI Taxonomy" id="59560"/>
    <lineage>
        <taxon>Eukaryota</taxon>
        <taxon>Metazoa</taxon>
        <taxon>Chordata</taxon>
        <taxon>Tunicata</taxon>
        <taxon>Ascidiacea</taxon>
        <taxon>Phlebobranchia</taxon>
        <taxon>Ascidiidae</taxon>
        <taxon>Phallusia</taxon>
    </lineage>
</organism>
<dbReference type="SUPFAM" id="SSF48652">
    <property type="entry name" value="Tetraspanin"/>
    <property type="match status" value="1"/>
</dbReference>
<dbReference type="PRINTS" id="PR00259">
    <property type="entry name" value="TMFOUR"/>
</dbReference>
<dbReference type="Gene3D" id="1.10.1450.10">
    <property type="entry name" value="Tetraspanin"/>
    <property type="match status" value="1"/>
</dbReference>
<evidence type="ECO:0000313" key="7">
    <source>
        <dbReference type="EMBL" id="CAB3229076.1"/>
    </source>
</evidence>
<evidence type="ECO:0000256" key="5">
    <source>
        <dbReference type="ARBA" id="ARBA00023136"/>
    </source>
</evidence>
<evidence type="ECO:0000256" key="2">
    <source>
        <dbReference type="ARBA" id="ARBA00006840"/>
    </source>
</evidence>
<dbReference type="PANTHER" id="PTHR19282:SF544">
    <property type="entry name" value="TETRASPANIN"/>
    <property type="match status" value="1"/>
</dbReference>
<evidence type="ECO:0000256" key="4">
    <source>
        <dbReference type="ARBA" id="ARBA00022989"/>
    </source>
</evidence>
<dbReference type="PANTHER" id="PTHR19282">
    <property type="entry name" value="TETRASPANIN"/>
    <property type="match status" value="1"/>
</dbReference>
<feature type="transmembrane region" description="Helical" evidence="6">
    <location>
        <begin position="66"/>
        <end position="90"/>
    </location>
</feature>
<dbReference type="InterPro" id="IPR000301">
    <property type="entry name" value="Tetraspanin_animals"/>
</dbReference>
<evidence type="ECO:0000256" key="3">
    <source>
        <dbReference type="ARBA" id="ARBA00022692"/>
    </source>
</evidence>
<dbReference type="Pfam" id="PF00335">
    <property type="entry name" value="Tetraspanin"/>
    <property type="match status" value="1"/>
</dbReference>
<feature type="transmembrane region" description="Helical" evidence="6">
    <location>
        <begin position="230"/>
        <end position="254"/>
    </location>
</feature>
<feature type="transmembrane region" description="Helical" evidence="6">
    <location>
        <begin position="21"/>
        <end position="46"/>
    </location>
</feature>
<evidence type="ECO:0000256" key="1">
    <source>
        <dbReference type="ARBA" id="ARBA00004141"/>
    </source>
</evidence>
<dbReference type="AlphaFoldDB" id="A0A6F9D9B6"/>
<dbReference type="CDD" id="cd03155">
    <property type="entry name" value="CD151_like_LEL"/>
    <property type="match status" value="1"/>
</dbReference>
<dbReference type="PIRSF" id="PIRSF002419">
    <property type="entry name" value="Tetraspanin"/>
    <property type="match status" value="1"/>
</dbReference>
<comment type="similarity">
    <text evidence="2 6">Belongs to the tetraspanin (TM4SF) family.</text>
</comment>
<dbReference type="GO" id="GO:0005886">
    <property type="term" value="C:plasma membrane"/>
    <property type="evidence" value="ECO:0007669"/>
    <property type="project" value="TreeGrafter"/>
</dbReference>
<reference evidence="7" key="1">
    <citation type="submission" date="2020-04" db="EMBL/GenBank/DDBJ databases">
        <authorList>
            <person name="Neveu A P."/>
        </authorList>
    </citation>
    <scope>NUCLEOTIDE SEQUENCE</scope>
    <source>
        <tissue evidence="7">Whole embryo</tissue>
    </source>
</reference>
<accession>A0A6F9D9B6</accession>
<dbReference type="InterPro" id="IPR008952">
    <property type="entry name" value="Tetraspanin_EC2_sf"/>
</dbReference>
<evidence type="ECO:0000256" key="6">
    <source>
        <dbReference type="RuleBase" id="RU361218"/>
    </source>
</evidence>
<dbReference type="InterPro" id="IPR018499">
    <property type="entry name" value="Tetraspanin/Peripherin"/>
</dbReference>
<dbReference type="EMBL" id="LR783738">
    <property type="protein sequence ID" value="CAB3229076.1"/>
    <property type="molecule type" value="mRNA"/>
</dbReference>
<keyword evidence="4 6" id="KW-1133">Transmembrane helix</keyword>
<keyword evidence="5 6" id="KW-0472">Membrane</keyword>
<comment type="subcellular location">
    <subcellularLocation>
        <location evidence="1 6">Membrane</location>
        <topology evidence="1 6">Multi-pass membrane protein</topology>
    </subcellularLocation>
</comment>
<protein>
    <recommendedName>
        <fullName evidence="6">Tetraspanin</fullName>
    </recommendedName>
</protein>
<gene>
    <name evidence="7" type="primary">Cd151</name>
</gene>
<keyword evidence="3 6" id="KW-0812">Transmembrane</keyword>
<feature type="transmembrane region" description="Helical" evidence="6">
    <location>
        <begin position="97"/>
        <end position="122"/>
    </location>
</feature>
<name>A0A6F9D9B6_9ASCI</name>
<sequence>MQRQSKDEKYEAKTSGPCDLACLRGLLIGFNFIFILGGCGALAIGIWTVMMKMQYVAILGSMYYNIIVYLLIGAGVLVFLTGILGCVGAIQKNNAMLTCYFVLLVVIFLCECIAGILAFVYYESLHDELSEGLRSNLNKNYNQTDKEALSDAVDMMQQDFQCCGVESYLDWQDSTFVKQNKDGLKTPESCCKSVTPLCSKRDHPSNIYRILGSDSMGCLTKLELYIKEHLFILAVTGTAVACLEILVMIFACCLRSAIKKEEGEPY</sequence>